<protein>
    <submittedName>
        <fullName evidence="1">Uncharacterized protein</fullName>
    </submittedName>
</protein>
<comment type="caution">
    <text evidence="1">The sequence shown here is derived from an EMBL/GenBank/DDBJ whole genome shotgun (WGS) entry which is preliminary data.</text>
</comment>
<evidence type="ECO:0000313" key="2">
    <source>
        <dbReference type="Proteomes" id="UP000298327"/>
    </source>
</evidence>
<evidence type="ECO:0000313" key="1">
    <source>
        <dbReference type="EMBL" id="TFY66979.1"/>
    </source>
</evidence>
<proteinExistence type="predicted"/>
<accession>A0A4Y9Z0R6</accession>
<organism evidence="1 2">
    <name type="scientific">Dentipellis fragilis</name>
    <dbReference type="NCBI Taxonomy" id="205917"/>
    <lineage>
        <taxon>Eukaryota</taxon>
        <taxon>Fungi</taxon>
        <taxon>Dikarya</taxon>
        <taxon>Basidiomycota</taxon>
        <taxon>Agaricomycotina</taxon>
        <taxon>Agaricomycetes</taxon>
        <taxon>Russulales</taxon>
        <taxon>Hericiaceae</taxon>
        <taxon>Dentipellis</taxon>
    </lineage>
</organism>
<keyword evidence="2" id="KW-1185">Reference proteome</keyword>
<sequence length="424" mass="47036">MLVPSVLYATVSFSSRGLARLPMLLIRSFVLSAPPCHTYKLHATQYYLTIVLNPSCPTTRYRSLVSAYMQLTTDALPRLEKERPNIRATTVSTPLSSAKTRFDAQPEVGCRDDTRAREGAIVRLSTGGTYGDRCVLLPLATRTVANGRYIRHTPFPAPLSLHTHQFTDRCWLELHPGYLIRQPDACDCLRMRRLYARFHRASSLPRPFVFCGRLVRAAPAYLASRCSVRAAAHPLRRLSCRQNVVYLRAPMAFFGPRAHSQNHAHGLSLQVFNSWEPGARSTFCLCAPSVLLSTYMRTPCAPHLLTPSAPPLCPASTLHAPRRRDKVNGGMRSGTVAVLPHLLISAPRFVLCASFFALCASFFVQQGWGVTWPLQEVQISARESSKIYEFCSVASGLLVEQGKFTVSADRECEAAHPSSLSDAF</sequence>
<dbReference type="Proteomes" id="UP000298327">
    <property type="component" value="Unassembled WGS sequence"/>
</dbReference>
<reference evidence="1 2" key="1">
    <citation type="submission" date="2019-02" db="EMBL/GenBank/DDBJ databases">
        <title>Genome sequencing of the rare red list fungi Dentipellis fragilis.</title>
        <authorList>
            <person name="Buettner E."/>
            <person name="Kellner H."/>
        </authorList>
    </citation>
    <scope>NUCLEOTIDE SEQUENCE [LARGE SCALE GENOMIC DNA]</scope>
    <source>
        <strain evidence="1 2">DSM 105465</strain>
    </source>
</reference>
<dbReference type="EMBL" id="SEOQ01000203">
    <property type="protein sequence ID" value="TFY66979.1"/>
    <property type="molecule type" value="Genomic_DNA"/>
</dbReference>
<gene>
    <name evidence="1" type="ORF">EVG20_g4103</name>
</gene>
<dbReference type="AlphaFoldDB" id="A0A4Y9Z0R6"/>
<name>A0A4Y9Z0R6_9AGAM</name>